<dbReference type="EnsemblMetazoa" id="ADIR014547-RA">
    <property type="protein sequence ID" value="ADIR014547-PA"/>
    <property type="gene ID" value="ADIR014547"/>
</dbReference>
<evidence type="ECO:0000313" key="3">
    <source>
        <dbReference type="Proteomes" id="UP000075884"/>
    </source>
</evidence>
<evidence type="ECO:0000256" key="1">
    <source>
        <dbReference type="SAM" id="Phobius"/>
    </source>
</evidence>
<proteinExistence type="predicted"/>
<dbReference type="Proteomes" id="UP000075884">
    <property type="component" value="Unassembled WGS sequence"/>
</dbReference>
<accession>A0A182NXH0</accession>
<evidence type="ECO:0000313" key="2">
    <source>
        <dbReference type="EnsemblMetazoa" id="ADIR014547-PA"/>
    </source>
</evidence>
<keyword evidence="1" id="KW-0812">Transmembrane</keyword>
<name>A0A182NXH0_9DIPT</name>
<protein>
    <submittedName>
        <fullName evidence="2">Uncharacterized protein</fullName>
    </submittedName>
</protein>
<dbReference type="AlphaFoldDB" id="A0A182NXH0"/>
<sequence>MESWWSPLQSAFLTFGEGIGFWSTMWCIRFVLFFFSYSVAQLCSD</sequence>
<keyword evidence="3" id="KW-1185">Reference proteome</keyword>
<reference evidence="2" key="2">
    <citation type="submission" date="2020-05" db="UniProtKB">
        <authorList>
            <consortium name="EnsemblMetazoa"/>
        </authorList>
    </citation>
    <scope>IDENTIFICATION</scope>
    <source>
        <strain evidence="2">WRAIR2</strain>
    </source>
</reference>
<reference evidence="3" key="1">
    <citation type="submission" date="2013-03" db="EMBL/GenBank/DDBJ databases">
        <title>The Genome Sequence of Anopheles dirus WRAIR2.</title>
        <authorList>
            <consortium name="The Broad Institute Genomics Platform"/>
            <person name="Neafsey D.E."/>
            <person name="Walton C."/>
            <person name="Walker B."/>
            <person name="Young S.K."/>
            <person name="Zeng Q."/>
            <person name="Gargeya S."/>
            <person name="Fitzgerald M."/>
            <person name="Haas B."/>
            <person name="Abouelleil A."/>
            <person name="Allen A.W."/>
            <person name="Alvarado L."/>
            <person name="Arachchi H.M."/>
            <person name="Berlin A.M."/>
            <person name="Chapman S.B."/>
            <person name="Gainer-Dewar J."/>
            <person name="Goldberg J."/>
            <person name="Griggs A."/>
            <person name="Gujja S."/>
            <person name="Hansen M."/>
            <person name="Howarth C."/>
            <person name="Imamovic A."/>
            <person name="Ireland A."/>
            <person name="Larimer J."/>
            <person name="McCowan C."/>
            <person name="Murphy C."/>
            <person name="Pearson M."/>
            <person name="Poon T.W."/>
            <person name="Priest M."/>
            <person name="Roberts A."/>
            <person name="Saif S."/>
            <person name="Shea T."/>
            <person name="Sisk P."/>
            <person name="Sykes S."/>
            <person name="Wortman J."/>
            <person name="Nusbaum C."/>
            <person name="Birren B."/>
        </authorList>
    </citation>
    <scope>NUCLEOTIDE SEQUENCE [LARGE SCALE GENOMIC DNA]</scope>
    <source>
        <strain evidence="3">WRAIR2</strain>
    </source>
</reference>
<feature type="transmembrane region" description="Helical" evidence="1">
    <location>
        <begin position="20"/>
        <end position="40"/>
    </location>
</feature>
<keyword evidence="1" id="KW-0472">Membrane</keyword>
<keyword evidence="1" id="KW-1133">Transmembrane helix</keyword>
<dbReference type="VEuPathDB" id="VectorBase:ADIR014547"/>
<organism evidence="2 3">
    <name type="scientific">Anopheles dirus</name>
    <dbReference type="NCBI Taxonomy" id="7168"/>
    <lineage>
        <taxon>Eukaryota</taxon>
        <taxon>Metazoa</taxon>
        <taxon>Ecdysozoa</taxon>
        <taxon>Arthropoda</taxon>
        <taxon>Hexapoda</taxon>
        <taxon>Insecta</taxon>
        <taxon>Pterygota</taxon>
        <taxon>Neoptera</taxon>
        <taxon>Endopterygota</taxon>
        <taxon>Diptera</taxon>
        <taxon>Nematocera</taxon>
        <taxon>Culicoidea</taxon>
        <taxon>Culicidae</taxon>
        <taxon>Anophelinae</taxon>
        <taxon>Anopheles</taxon>
    </lineage>
</organism>